<dbReference type="EMBL" id="JBHUFZ010000016">
    <property type="protein sequence ID" value="MFD1890045.1"/>
    <property type="molecule type" value="Genomic_DNA"/>
</dbReference>
<keyword evidence="2" id="KW-1003">Cell membrane</keyword>
<dbReference type="PANTHER" id="PTHR35007">
    <property type="entry name" value="INTEGRAL MEMBRANE PROTEIN-RELATED"/>
    <property type="match status" value="1"/>
</dbReference>
<keyword evidence="4 6" id="KW-1133">Transmembrane helix</keyword>
<keyword evidence="9" id="KW-1185">Reference proteome</keyword>
<evidence type="ECO:0000256" key="5">
    <source>
        <dbReference type="ARBA" id="ARBA00023136"/>
    </source>
</evidence>
<evidence type="ECO:0000256" key="2">
    <source>
        <dbReference type="ARBA" id="ARBA00022475"/>
    </source>
</evidence>
<feature type="transmembrane region" description="Helical" evidence="6">
    <location>
        <begin position="6"/>
        <end position="24"/>
    </location>
</feature>
<evidence type="ECO:0000256" key="3">
    <source>
        <dbReference type="ARBA" id="ARBA00022692"/>
    </source>
</evidence>
<evidence type="ECO:0000256" key="1">
    <source>
        <dbReference type="ARBA" id="ARBA00004651"/>
    </source>
</evidence>
<sequence length="261" mass="26906">MTVLAALWAGLSVWLLVGPTPRVVATRASTGRRTGAQLPAVLAGGAACLIGLLLAGPSGLLWALLGVVVVGTGARLALRSRREATRRRARQQVCQATQVVAGQLRIGALPGAALTQAAKQCPRLERAAATQAIGGDVARALDEAGTQPGWEGLGSLSRAWRLAERSGAPMASLAEQVSLQVRREDASRHQVQAELSGPRTTARLLLVLPLMGILMGRFAGGDPLDFLTGSLLGQACLVAGAVLAAAGTLWIEHMADAAQEA</sequence>
<name>A0ABW4RVI9_9ACTN</name>
<feature type="domain" description="Type II secretion system protein GspF" evidence="7">
    <location>
        <begin position="98"/>
        <end position="215"/>
    </location>
</feature>
<evidence type="ECO:0000256" key="4">
    <source>
        <dbReference type="ARBA" id="ARBA00022989"/>
    </source>
</evidence>
<organism evidence="8 9">
    <name type="scientific">Luteococcus peritonei</name>
    <dbReference type="NCBI Taxonomy" id="88874"/>
    <lineage>
        <taxon>Bacteria</taxon>
        <taxon>Bacillati</taxon>
        <taxon>Actinomycetota</taxon>
        <taxon>Actinomycetes</taxon>
        <taxon>Propionibacteriales</taxon>
        <taxon>Propionibacteriaceae</taxon>
        <taxon>Luteococcus</taxon>
    </lineage>
</organism>
<evidence type="ECO:0000313" key="9">
    <source>
        <dbReference type="Proteomes" id="UP001597326"/>
    </source>
</evidence>
<reference evidence="9" key="1">
    <citation type="journal article" date="2019" name="Int. J. Syst. Evol. Microbiol.">
        <title>The Global Catalogue of Microorganisms (GCM) 10K type strain sequencing project: providing services to taxonomists for standard genome sequencing and annotation.</title>
        <authorList>
            <consortium name="The Broad Institute Genomics Platform"/>
            <consortium name="The Broad Institute Genome Sequencing Center for Infectious Disease"/>
            <person name="Wu L."/>
            <person name="Ma J."/>
        </authorList>
    </citation>
    <scope>NUCLEOTIDE SEQUENCE [LARGE SCALE GENOMIC DNA]</scope>
    <source>
        <strain evidence="9">CAIM 431</strain>
    </source>
</reference>
<evidence type="ECO:0000313" key="8">
    <source>
        <dbReference type="EMBL" id="MFD1890045.1"/>
    </source>
</evidence>
<proteinExistence type="predicted"/>
<accession>A0ABW4RVI9</accession>
<feature type="transmembrane region" description="Helical" evidence="6">
    <location>
        <begin position="36"/>
        <end position="54"/>
    </location>
</feature>
<feature type="transmembrane region" description="Helical" evidence="6">
    <location>
        <begin position="202"/>
        <end position="219"/>
    </location>
</feature>
<dbReference type="Proteomes" id="UP001597326">
    <property type="component" value="Unassembled WGS sequence"/>
</dbReference>
<feature type="transmembrane region" description="Helical" evidence="6">
    <location>
        <begin position="231"/>
        <end position="251"/>
    </location>
</feature>
<keyword evidence="5 6" id="KW-0472">Membrane</keyword>
<evidence type="ECO:0000259" key="7">
    <source>
        <dbReference type="Pfam" id="PF00482"/>
    </source>
</evidence>
<dbReference type="RefSeq" id="WP_343872996.1">
    <property type="nucleotide sequence ID" value="NZ_BAAAIX010000013.1"/>
</dbReference>
<dbReference type="PANTHER" id="PTHR35007:SF4">
    <property type="entry name" value="CONSERVED TRANSMEMBRANE PROTEIN-RELATED"/>
    <property type="match status" value="1"/>
</dbReference>
<gene>
    <name evidence="8" type="ORF">ACFSCS_07590</name>
</gene>
<dbReference type="InterPro" id="IPR018076">
    <property type="entry name" value="T2SS_GspF_dom"/>
</dbReference>
<dbReference type="Pfam" id="PF00482">
    <property type="entry name" value="T2SSF"/>
    <property type="match status" value="1"/>
</dbReference>
<comment type="caution">
    <text evidence="8">The sequence shown here is derived from an EMBL/GenBank/DDBJ whole genome shotgun (WGS) entry which is preliminary data.</text>
</comment>
<evidence type="ECO:0000256" key="6">
    <source>
        <dbReference type="SAM" id="Phobius"/>
    </source>
</evidence>
<protein>
    <submittedName>
        <fullName evidence="8">Type II secretion system F family protein</fullName>
    </submittedName>
</protein>
<feature type="transmembrane region" description="Helical" evidence="6">
    <location>
        <begin position="60"/>
        <end position="78"/>
    </location>
</feature>
<comment type="subcellular location">
    <subcellularLocation>
        <location evidence="1">Cell membrane</location>
        <topology evidence="1">Multi-pass membrane protein</topology>
    </subcellularLocation>
</comment>
<keyword evidence="3 6" id="KW-0812">Transmembrane</keyword>